<organism evidence="3 4">
    <name type="scientific">Candidatus Neomicrothrix parvicella RN1</name>
    <dbReference type="NCBI Taxonomy" id="1229780"/>
    <lineage>
        <taxon>Bacteria</taxon>
        <taxon>Bacillati</taxon>
        <taxon>Actinomycetota</taxon>
        <taxon>Acidimicrobiia</taxon>
        <taxon>Acidimicrobiales</taxon>
        <taxon>Microthrixaceae</taxon>
        <taxon>Candidatus Neomicrothrix</taxon>
    </lineage>
</organism>
<keyword evidence="4" id="KW-1185">Reference proteome</keyword>
<gene>
    <name evidence="3" type="ORF">BN381_390016</name>
</gene>
<protein>
    <submittedName>
        <fullName evidence="3">Uncharacterized protein</fullName>
    </submittedName>
</protein>
<dbReference type="RefSeq" id="WP_012228414.1">
    <property type="nucleotide sequence ID" value="NZ_HG422565.1"/>
</dbReference>
<keyword evidence="2" id="KW-0732">Signal</keyword>
<feature type="chain" id="PRO_5038660158" evidence="2">
    <location>
        <begin position="22"/>
        <end position="333"/>
    </location>
</feature>
<reference evidence="3 4" key="1">
    <citation type="journal article" date="2013" name="ISME J.">
        <title>Metabolic model for the filamentous 'Candidatus Microthrix parvicella' based on genomic and metagenomic analyses.</title>
        <authorList>
            <person name="Jon McIlroy S."/>
            <person name="Kristiansen R."/>
            <person name="Albertsen M."/>
            <person name="Michael Karst S."/>
            <person name="Rossetti S."/>
            <person name="Lund Nielsen J."/>
            <person name="Tandoi V."/>
            <person name="James Seviour R."/>
            <person name="Nielsen P.H."/>
        </authorList>
    </citation>
    <scope>NUCLEOTIDE SEQUENCE [LARGE SCALE GENOMIC DNA]</scope>
    <source>
        <strain evidence="3 4">RN1</strain>
    </source>
</reference>
<sequence>MSRTLRMIVAMIALAATFVVANQPAGAQDDTQASLCVPLEAVIDSSQQIQFADAAGIADTGYVGELIVRFRPSAPSDLLPLLDELDAFVDDVSDEIAAAGGIGVLTSEQRADLQQRGAAAIAPIVSYHDVNCPTPSAQLSPECSTGPLRVPALLIVRPGSQPVDVVAGSVEATLDAFVVQMIVVPSNVGVDDVTLNGESAGVSVVDGPACPSADFLAQMAITFQVHFTPGCATSKPPVAPQLEVTEQYPGRFPFPFTVDLVADGELFTVDYPKNPSIELPANAVAPRELTFAGIPVKVIVEPLGCDPPSSGANPSSANDGAPNSVPLAPKFTG</sequence>
<dbReference type="EMBL" id="CANL01000033">
    <property type="protein sequence ID" value="CCM64379.1"/>
    <property type="molecule type" value="Genomic_DNA"/>
</dbReference>
<evidence type="ECO:0000313" key="3">
    <source>
        <dbReference type="EMBL" id="CCM64379.1"/>
    </source>
</evidence>
<feature type="region of interest" description="Disordered" evidence="1">
    <location>
        <begin position="307"/>
        <end position="333"/>
    </location>
</feature>
<feature type="compositionally biased region" description="Low complexity" evidence="1">
    <location>
        <begin position="307"/>
        <end position="321"/>
    </location>
</feature>
<dbReference type="HOGENOM" id="CLU_833385_0_0_11"/>
<feature type="signal peptide" evidence="2">
    <location>
        <begin position="1"/>
        <end position="21"/>
    </location>
</feature>
<evidence type="ECO:0000256" key="2">
    <source>
        <dbReference type="SAM" id="SignalP"/>
    </source>
</evidence>
<evidence type="ECO:0000256" key="1">
    <source>
        <dbReference type="SAM" id="MobiDB-lite"/>
    </source>
</evidence>
<dbReference type="AlphaFoldDB" id="R4Z0F9"/>
<proteinExistence type="predicted"/>
<accession>R4Z0F9</accession>
<dbReference type="Proteomes" id="UP000018291">
    <property type="component" value="Unassembled WGS sequence"/>
</dbReference>
<comment type="caution">
    <text evidence="3">The sequence shown here is derived from an EMBL/GenBank/DDBJ whole genome shotgun (WGS) entry which is preliminary data.</text>
</comment>
<name>R4Z0F9_9ACTN</name>
<evidence type="ECO:0000313" key="4">
    <source>
        <dbReference type="Proteomes" id="UP000018291"/>
    </source>
</evidence>